<sequence length="96" mass="10548">MLCDLIEMMGSKLSLLKVTIQYVLKDTIQQGGDKPSGKAVLIGAQAKPIQARDQVQLCPTRCHTSSLRGMRPSMGMCRHFVYISSGELEASTTFFP</sequence>
<reference evidence="1 2" key="1">
    <citation type="journal article" date="2012" name="Plant Cell">
        <title>Genome comparison of barley and maize smut fungi reveals targeted loss of RNA silencing components and species-specific presence of transposable elements.</title>
        <authorList>
            <person name="Laurie J.D."/>
            <person name="Ali S."/>
            <person name="Linning R."/>
            <person name="Mannhaupt G."/>
            <person name="Wong P."/>
            <person name="Gueldener U."/>
            <person name="Muensterkoetter M."/>
            <person name="Moore R."/>
            <person name="Kahmann R."/>
            <person name="Bakkeren G."/>
            <person name="Schirawski J."/>
        </authorList>
    </citation>
    <scope>NUCLEOTIDE SEQUENCE [LARGE SCALE GENOMIC DNA]</scope>
    <source>
        <strain evidence="2">Uh4875-4</strain>
    </source>
</reference>
<organism evidence="1 2">
    <name type="scientific">Ustilago hordei</name>
    <name type="common">Barley covered smut fungus</name>
    <dbReference type="NCBI Taxonomy" id="120017"/>
    <lineage>
        <taxon>Eukaryota</taxon>
        <taxon>Fungi</taxon>
        <taxon>Dikarya</taxon>
        <taxon>Basidiomycota</taxon>
        <taxon>Ustilaginomycotina</taxon>
        <taxon>Ustilaginomycetes</taxon>
        <taxon>Ustilaginales</taxon>
        <taxon>Ustilaginaceae</taxon>
        <taxon>Ustilago</taxon>
    </lineage>
</organism>
<dbReference type="EMBL" id="CAGI01000191">
    <property type="protein sequence ID" value="CCF54365.1"/>
    <property type="molecule type" value="Genomic_DNA"/>
</dbReference>
<dbReference type="Proteomes" id="UP000006174">
    <property type="component" value="Unassembled WGS sequence"/>
</dbReference>
<evidence type="ECO:0000313" key="2">
    <source>
        <dbReference type="Proteomes" id="UP000006174"/>
    </source>
</evidence>
<gene>
    <name evidence="1" type="ORF">UHOR_16487</name>
</gene>
<evidence type="ECO:0000313" key="1">
    <source>
        <dbReference type="EMBL" id="CCF54365.1"/>
    </source>
</evidence>
<keyword evidence="2" id="KW-1185">Reference proteome</keyword>
<name>I2G5C2_USTHO</name>
<comment type="caution">
    <text evidence="1">The sequence shown here is derived from an EMBL/GenBank/DDBJ whole genome shotgun (WGS) entry which is preliminary data.</text>
</comment>
<protein>
    <submittedName>
        <fullName evidence="1">Uncharacterized protein</fullName>
    </submittedName>
</protein>
<proteinExistence type="predicted"/>
<dbReference type="AlphaFoldDB" id="I2G5C2"/>
<dbReference type="HOGENOM" id="CLU_2361310_0_0_1"/>
<accession>I2G5C2</accession>